<dbReference type="GO" id="GO:0006614">
    <property type="term" value="P:SRP-dependent cotranslational protein targeting to membrane"/>
    <property type="evidence" value="ECO:0007669"/>
    <property type="project" value="InterPro"/>
</dbReference>
<evidence type="ECO:0000259" key="12">
    <source>
        <dbReference type="PROSITE" id="PS00300"/>
    </source>
</evidence>
<dbReference type="PANTHER" id="PTHR43134:SF1">
    <property type="entry name" value="SIGNAL RECOGNITION PARTICLE RECEPTOR SUBUNIT ALPHA"/>
    <property type="match status" value="1"/>
</dbReference>
<dbReference type="InterPro" id="IPR036225">
    <property type="entry name" value="SRP/SRP_N"/>
</dbReference>
<dbReference type="Pfam" id="PF02881">
    <property type="entry name" value="SRP54_N"/>
    <property type="match status" value="1"/>
</dbReference>
<dbReference type="EMBL" id="NQJD01000024">
    <property type="protein sequence ID" value="TAA74512.1"/>
    <property type="molecule type" value="Genomic_DNA"/>
</dbReference>
<comment type="caution">
    <text evidence="13">The sequence shown here is derived from an EMBL/GenBank/DDBJ whole genome shotgun (WGS) entry which is preliminary data.</text>
</comment>
<dbReference type="GO" id="GO:0005047">
    <property type="term" value="F:signal recognition particle binding"/>
    <property type="evidence" value="ECO:0007669"/>
    <property type="project" value="TreeGrafter"/>
</dbReference>
<dbReference type="GO" id="GO:0005886">
    <property type="term" value="C:plasma membrane"/>
    <property type="evidence" value="ECO:0007669"/>
    <property type="project" value="UniProtKB-SubCell"/>
</dbReference>
<keyword evidence="7 10" id="KW-0675">Receptor</keyword>
<protein>
    <recommendedName>
        <fullName evidence="10">Signal recognition particle receptor FtsY</fullName>
        <shortName evidence="10">SRP receptor</shortName>
        <ecNumber evidence="10">3.6.5.4</ecNumber>
    </recommendedName>
</protein>
<keyword evidence="5 10" id="KW-0342">GTP-binding</keyword>
<feature type="binding site" evidence="10">
    <location>
        <begin position="300"/>
        <end position="303"/>
    </location>
    <ligand>
        <name>GTP</name>
        <dbReference type="ChEBI" id="CHEBI:37565"/>
    </ligand>
</feature>
<keyword evidence="3 10" id="KW-0547">Nucleotide-binding</keyword>
<comment type="function">
    <text evidence="9">Involved in targeting and insertion of nascent membrane proteins into the cytoplasmic membrane. Acts as a receptor for the complex formed by the signal recognition particle (SRP) and the ribosome-nascent chain (RNC). Interaction with SRP-RNC leads to the transfer of the RNC complex to the Sec translocase for insertion into the membrane, the hydrolysis of GTP by both Ffh and FtsY, and the dissociation of the SRP-FtsY complex into the individual components.</text>
</comment>
<dbReference type="InterPro" id="IPR027417">
    <property type="entry name" value="P-loop_NTPase"/>
</dbReference>
<feature type="region of interest" description="Disordered" evidence="11">
    <location>
        <begin position="15"/>
        <end position="43"/>
    </location>
</feature>
<dbReference type="InterPro" id="IPR042101">
    <property type="entry name" value="SRP54_N_sf"/>
</dbReference>
<evidence type="ECO:0000256" key="10">
    <source>
        <dbReference type="HAMAP-Rule" id="MF_00920"/>
    </source>
</evidence>
<evidence type="ECO:0000256" key="9">
    <source>
        <dbReference type="ARBA" id="ARBA00053570"/>
    </source>
</evidence>
<feature type="domain" description="SRP54-type proteins GTP-binding" evidence="12">
    <location>
        <begin position="321"/>
        <end position="334"/>
    </location>
</feature>
<dbReference type="Gene3D" id="3.40.50.300">
    <property type="entry name" value="P-loop containing nucleotide triphosphate hydrolases"/>
    <property type="match status" value="1"/>
</dbReference>
<dbReference type="FunFam" id="3.40.50.300:FF:000053">
    <property type="entry name" value="Signal recognition particle receptor FtsY"/>
    <property type="match status" value="1"/>
</dbReference>
<dbReference type="SUPFAM" id="SSF52540">
    <property type="entry name" value="P-loop containing nucleoside triphosphate hydrolases"/>
    <property type="match status" value="1"/>
</dbReference>
<evidence type="ECO:0000313" key="14">
    <source>
        <dbReference type="Proteomes" id="UP000316238"/>
    </source>
</evidence>
<keyword evidence="4 10" id="KW-0378">Hydrolase</keyword>
<evidence type="ECO:0000256" key="8">
    <source>
        <dbReference type="ARBA" id="ARBA00048027"/>
    </source>
</evidence>
<evidence type="ECO:0000256" key="2">
    <source>
        <dbReference type="ARBA" id="ARBA00022490"/>
    </source>
</evidence>
<comment type="catalytic activity">
    <reaction evidence="8 10">
        <text>GTP + H2O = GDP + phosphate + H(+)</text>
        <dbReference type="Rhea" id="RHEA:19669"/>
        <dbReference type="ChEBI" id="CHEBI:15377"/>
        <dbReference type="ChEBI" id="CHEBI:15378"/>
        <dbReference type="ChEBI" id="CHEBI:37565"/>
        <dbReference type="ChEBI" id="CHEBI:43474"/>
        <dbReference type="ChEBI" id="CHEBI:58189"/>
        <dbReference type="EC" id="3.6.5.4"/>
    </reaction>
</comment>
<dbReference type="SUPFAM" id="SSF47364">
    <property type="entry name" value="Domain of the SRP/SRP receptor G-proteins"/>
    <property type="match status" value="1"/>
</dbReference>
<dbReference type="GO" id="GO:0003924">
    <property type="term" value="F:GTPase activity"/>
    <property type="evidence" value="ECO:0007669"/>
    <property type="project" value="UniProtKB-UniRule"/>
</dbReference>
<feature type="binding site" evidence="10">
    <location>
        <begin position="236"/>
        <end position="240"/>
    </location>
    <ligand>
        <name>GTP</name>
        <dbReference type="ChEBI" id="CHEBI:37565"/>
    </ligand>
</feature>
<dbReference type="CDD" id="cd17874">
    <property type="entry name" value="FtsY"/>
    <property type="match status" value="1"/>
</dbReference>
<dbReference type="PROSITE" id="PS00300">
    <property type="entry name" value="SRP54"/>
    <property type="match status" value="1"/>
</dbReference>
<dbReference type="InterPro" id="IPR004390">
    <property type="entry name" value="SR_rcpt_FtsY"/>
</dbReference>
<dbReference type="InterPro" id="IPR013822">
    <property type="entry name" value="Signal_recog_particl_SRP54_hlx"/>
</dbReference>
<dbReference type="GO" id="GO:0005525">
    <property type="term" value="F:GTP binding"/>
    <property type="evidence" value="ECO:0007669"/>
    <property type="project" value="UniProtKB-UniRule"/>
</dbReference>
<proteinExistence type="inferred from homology"/>
<organism evidence="13 14">
    <name type="scientific">Candidatus Electronema aureum</name>
    <dbReference type="NCBI Taxonomy" id="2005002"/>
    <lineage>
        <taxon>Bacteria</taxon>
        <taxon>Pseudomonadati</taxon>
        <taxon>Thermodesulfobacteriota</taxon>
        <taxon>Desulfobulbia</taxon>
        <taxon>Desulfobulbales</taxon>
        <taxon>Desulfobulbaceae</taxon>
        <taxon>Candidatus Electronema</taxon>
    </lineage>
</organism>
<evidence type="ECO:0000256" key="5">
    <source>
        <dbReference type="ARBA" id="ARBA00023134"/>
    </source>
</evidence>
<feature type="compositionally biased region" description="Low complexity" evidence="11">
    <location>
        <begin position="15"/>
        <end position="31"/>
    </location>
</feature>
<gene>
    <name evidence="10" type="primary">ftsY</name>
    <name evidence="13" type="ORF">CDV28_12415</name>
</gene>
<evidence type="ECO:0000256" key="6">
    <source>
        <dbReference type="ARBA" id="ARBA00023136"/>
    </source>
</evidence>
<sequence length="359" mass="39085">MLGWFKKKFFQQEEPAVTAAAPPAEQEAASSRPPPAAGVEQQKPSMFKRLQERLGKSRDTLVHRLDRLLLGRKKIDQELYDELEELLITADLGVNTALHLLETAKERVKRDQLSDPQALKQVLREQILAFLLASNRPAELVLPESGPFVIMVVGVNGVGKTTSIGKIAAKFVKSGQSVLLVAGDTFRAAAIDQLKIWGERTGVEVHSGLPKADPSSVVFDGVAKGIAKKYDVIIIDTAGRLHTSVNLMEELKKIRRVIGKNMPSAPHEVMLVLDATTGQNALSQAKLFHEAVGVTGLTLTKLDGTAKGGIVANICHELKIPVRFIGIGEQADDLRDFDPQEFVDALFSRDDAGSEPQPI</sequence>
<comment type="similarity">
    <text evidence="10">Belongs to the GTP-binding SRP family. FtsY subfamily.</text>
</comment>
<dbReference type="InterPro" id="IPR003593">
    <property type="entry name" value="AAA+_ATPase"/>
</dbReference>
<reference evidence="13" key="1">
    <citation type="submission" date="2017-07" db="EMBL/GenBank/DDBJ databases">
        <title>The cable genome - Insights into the physiology and evolution of filamentous bacteria capable of sulfide oxidation via long distance electron transfer.</title>
        <authorList>
            <person name="Thorup C."/>
            <person name="Bjerg J.T."/>
            <person name="Schreiber L."/>
            <person name="Nielsen L.P."/>
            <person name="Kjeldsen K.U."/>
            <person name="Boesen T."/>
            <person name="Boggild A."/>
            <person name="Meysman F."/>
            <person name="Geelhoed J."/>
            <person name="Schramm A."/>
        </authorList>
    </citation>
    <scope>NUCLEOTIDE SEQUENCE [LARGE SCALE GENOMIC DNA]</scope>
    <source>
        <strain evidence="13">GS</strain>
    </source>
</reference>
<dbReference type="Gene3D" id="1.20.120.140">
    <property type="entry name" value="Signal recognition particle SRP54, nucleotide-binding domain"/>
    <property type="match status" value="1"/>
</dbReference>
<keyword evidence="1 10" id="KW-1003">Cell membrane</keyword>
<evidence type="ECO:0000256" key="7">
    <source>
        <dbReference type="ARBA" id="ARBA00023170"/>
    </source>
</evidence>
<evidence type="ECO:0000313" key="13">
    <source>
        <dbReference type="EMBL" id="TAA74512.1"/>
    </source>
</evidence>
<feature type="binding site" evidence="10">
    <location>
        <begin position="154"/>
        <end position="161"/>
    </location>
    <ligand>
        <name>GTP</name>
        <dbReference type="ChEBI" id="CHEBI:37565"/>
    </ligand>
</feature>
<dbReference type="SMART" id="SM00382">
    <property type="entry name" value="AAA"/>
    <property type="match status" value="1"/>
</dbReference>
<keyword evidence="2 10" id="KW-0963">Cytoplasm</keyword>
<dbReference type="NCBIfam" id="TIGR00064">
    <property type="entry name" value="ftsY"/>
    <property type="match status" value="1"/>
</dbReference>
<dbReference type="Pfam" id="PF00448">
    <property type="entry name" value="SRP54"/>
    <property type="match status" value="1"/>
</dbReference>
<dbReference type="Proteomes" id="UP000316238">
    <property type="component" value="Unassembled WGS sequence"/>
</dbReference>
<dbReference type="AlphaFoldDB" id="A0A521G0J3"/>
<dbReference type="SMART" id="SM00963">
    <property type="entry name" value="SRP54_N"/>
    <property type="match status" value="1"/>
</dbReference>
<dbReference type="EC" id="3.6.5.4" evidence="10"/>
<dbReference type="InterPro" id="IPR000897">
    <property type="entry name" value="SRP54_GTPase_dom"/>
</dbReference>
<comment type="subunit">
    <text evidence="10">Part of the signal recognition particle protein translocation system, which is composed of SRP and FtsY.</text>
</comment>
<dbReference type="FunFam" id="1.20.120.140:FF:000002">
    <property type="entry name" value="Signal recognition particle receptor FtsY"/>
    <property type="match status" value="1"/>
</dbReference>
<evidence type="ECO:0000256" key="11">
    <source>
        <dbReference type="SAM" id="MobiDB-lite"/>
    </source>
</evidence>
<dbReference type="HAMAP" id="MF_00920">
    <property type="entry name" value="FtsY"/>
    <property type="match status" value="1"/>
</dbReference>
<keyword evidence="14" id="KW-1185">Reference proteome</keyword>
<keyword evidence="6 10" id="KW-0472">Membrane</keyword>
<name>A0A521G0J3_9BACT</name>
<dbReference type="GO" id="GO:0005737">
    <property type="term" value="C:cytoplasm"/>
    <property type="evidence" value="ECO:0007669"/>
    <property type="project" value="UniProtKB-SubCell"/>
</dbReference>
<accession>A0A521G0J3</accession>
<dbReference type="PANTHER" id="PTHR43134">
    <property type="entry name" value="SIGNAL RECOGNITION PARTICLE RECEPTOR SUBUNIT ALPHA"/>
    <property type="match status" value="1"/>
</dbReference>
<evidence type="ECO:0000256" key="1">
    <source>
        <dbReference type="ARBA" id="ARBA00022475"/>
    </source>
</evidence>
<evidence type="ECO:0000256" key="4">
    <source>
        <dbReference type="ARBA" id="ARBA00022801"/>
    </source>
</evidence>
<dbReference type="SMART" id="SM00962">
    <property type="entry name" value="SRP54"/>
    <property type="match status" value="1"/>
</dbReference>
<comment type="subcellular location">
    <subcellularLocation>
        <location evidence="10">Cell membrane</location>
        <topology evidence="10">Peripheral membrane protein</topology>
        <orientation evidence="10">Cytoplasmic side</orientation>
    </subcellularLocation>
    <subcellularLocation>
        <location evidence="10">Cytoplasm</location>
    </subcellularLocation>
</comment>
<evidence type="ECO:0000256" key="3">
    <source>
        <dbReference type="ARBA" id="ARBA00022741"/>
    </source>
</evidence>